<accession>A0A8T8SMH1</accession>
<evidence type="ECO:0000313" key="1">
    <source>
        <dbReference type="EMBL" id="KAE8243600.1"/>
    </source>
</evidence>
<gene>
    <name evidence="1" type="ORF">A4X03_0g7714</name>
</gene>
<reference evidence="1" key="1">
    <citation type="submission" date="2016-04" db="EMBL/GenBank/DDBJ databases">
        <authorList>
            <person name="Nguyen H.D."/>
            <person name="Kesanakurti P."/>
            <person name="Cullis J."/>
            <person name="Levesque C.A."/>
            <person name="Hambleton S."/>
        </authorList>
    </citation>
    <scope>NUCLEOTIDE SEQUENCE</scope>
    <source>
        <strain evidence="1">DAOMC 238032</strain>
    </source>
</reference>
<protein>
    <submittedName>
        <fullName evidence="1">Uncharacterized protein</fullName>
    </submittedName>
</protein>
<organism evidence="1 2">
    <name type="scientific">Tilletia caries</name>
    <name type="common">wheat bunt fungus</name>
    <dbReference type="NCBI Taxonomy" id="13290"/>
    <lineage>
        <taxon>Eukaryota</taxon>
        <taxon>Fungi</taxon>
        <taxon>Dikarya</taxon>
        <taxon>Basidiomycota</taxon>
        <taxon>Ustilaginomycotina</taxon>
        <taxon>Exobasidiomycetes</taxon>
        <taxon>Tilletiales</taxon>
        <taxon>Tilletiaceae</taxon>
        <taxon>Tilletia</taxon>
    </lineage>
</organism>
<dbReference type="AlphaFoldDB" id="A0A8T8SMH1"/>
<sequence length="73" mass="7850">MERDAQGRPVVARDAFGFANLAIFTGKEKCFTFQRAVARLFECLPQPTPCAKPGGPLDASAFDVSCAISRTQA</sequence>
<comment type="caution">
    <text evidence="1">The sequence shown here is derived from an EMBL/GenBank/DDBJ whole genome shotgun (WGS) entry which is preliminary data.</text>
</comment>
<dbReference type="EMBL" id="LWDD02001951">
    <property type="protein sequence ID" value="KAE8243600.1"/>
    <property type="molecule type" value="Genomic_DNA"/>
</dbReference>
<reference evidence="1" key="2">
    <citation type="journal article" date="2019" name="IMA Fungus">
        <title>Genome sequencing and comparison of five Tilletia species to identify candidate genes for the detection of regulated species infecting wheat.</title>
        <authorList>
            <person name="Nguyen H.D.T."/>
            <person name="Sultana T."/>
            <person name="Kesanakurti P."/>
            <person name="Hambleton S."/>
        </authorList>
    </citation>
    <scope>NUCLEOTIDE SEQUENCE</scope>
    <source>
        <strain evidence="1">DAOMC 238032</strain>
    </source>
</reference>
<proteinExistence type="predicted"/>
<dbReference type="Proteomes" id="UP000077671">
    <property type="component" value="Unassembled WGS sequence"/>
</dbReference>
<evidence type="ECO:0000313" key="2">
    <source>
        <dbReference type="Proteomes" id="UP000077671"/>
    </source>
</evidence>
<name>A0A8T8SMH1_9BASI</name>